<keyword evidence="9" id="KW-1185">Reference proteome</keyword>
<dbReference type="CDD" id="cd07103">
    <property type="entry name" value="ALDH_F5_SSADH_GabD"/>
    <property type="match status" value="1"/>
</dbReference>
<name>A0ABR4NQZ3_9SACH</name>
<keyword evidence="3 5" id="KW-0560">Oxidoreductase</keyword>
<evidence type="ECO:0000313" key="8">
    <source>
        <dbReference type="EMBL" id="KAL3230622.1"/>
    </source>
</evidence>
<dbReference type="InterPro" id="IPR016162">
    <property type="entry name" value="Ald_DH_N"/>
</dbReference>
<comment type="caution">
    <text evidence="8">The sequence shown here is derived from an EMBL/GenBank/DDBJ whole genome shotgun (WGS) entry which is preliminary data.</text>
</comment>
<dbReference type="InterPro" id="IPR050740">
    <property type="entry name" value="Aldehyde_DH_Superfamily"/>
</dbReference>
<evidence type="ECO:0000256" key="3">
    <source>
        <dbReference type="ARBA" id="ARBA00023002"/>
    </source>
</evidence>
<evidence type="ECO:0000256" key="1">
    <source>
        <dbReference type="ARBA" id="ARBA00005176"/>
    </source>
</evidence>
<accession>A0ABR4NQZ3</accession>
<comment type="similarity">
    <text evidence="2 5">Belongs to the aldehyde dehydrogenase family.</text>
</comment>
<dbReference type="InterPro" id="IPR029510">
    <property type="entry name" value="Ald_DH_CS_GLU"/>
</dbReference>
<evidence type="ECO:0000256" key="6">
    <source>
        <dbReference type="RuleBase" id="RU365091"/>
    </source>
</evidence>
<evidence type="ECO:0000313" key="9">
    <source>
        <dbReference type="Proteomes" id="UP001623330"/>
    </source>
</evidence>
<evidence type="ECO:0000256" key="2">
    <source>
        <dbReference type="ARBA" id="ARBA00009986"/>
    </source>
</evidence>
<dbReference type="InterPro" id="IPR010102">
    <property type="entry name" value="Succ_semiAld_DH"/>
</dbReference>
<dbReference type="InterPro" id="IPR015590">
    <property type="entry name" value="Aldehyde_DH_dom"/>
</dbReference>
<dbReference type="SUPFAM" id="SSF53720">
    <property type="entry name" value="ALDH-like"/>
    <property type="match status" value="1"/>
</dbReference>
<dbReference type="PANTHER" id="PTHR43353:SF5">
    <property type="entry name" value="SUCCINATE-SEMIALDEHYDE DEHYDROGENASE, MITOCHONDRIAL"/>
    <property type="match status" value="1"/>
</dbReference>
<dbReference type="PANTHER" id="PTHR43353">
    <property type="entry name" value="SUCCINATE-SEMIALDEHYDE DEHYDROGENASE, MITOCHONDRIAL"/>
    <property type="match status" value="1"/>
</dbReference>
<dbReference type="Proteomes" id="UP001623330">
    <property type="component" value="Unassembled WGS sequence"/>
</dbReference>
<dbReference type="NCBIfam" id="TIGR01780">
    <property type="entry name" value="SSADH"/>
    <property type="match status" value="1"/>
</dbReference>
<dbReference type="Pfam" id="PF00171">
    <property type="entry name" value="Aldedh"/>
    <property type="match status" value="1"/>
</dbReference>
<dbReference type="Gene3D" id="3.40.605.10">
    <property type="entry name" value="Aldehyde Dehydrogenase, Chain A, domain 1"/>
    <property type="match status" value="1"/>
</dbReference>
<proteinExistence type="inferred from homology"/>
<organism evidence="8 9">
    <name type="scientific">Nakaseomyces bracarensis</name>
    <dbReference type="NCBI Taxonomy" id="273131"/>
    <lineage>
        <taxon>Eukaryota</taxon>
        <taxon>Fungi</taxon>
        <taxon>Dikarya</taxon>
        <taxon>Ascomycota</taxon>
        <taxon>Saccharomycotina</taxon>
        <taxon>Saccharomycetes</taxon>
        <taxon>Saccharomycetales</taxon>
        <taxon>Saccharomycetaceae</taxon>
        <taxon>Nakaseomyces</taxon>
    </lineage>
</organism>
<dbReference type="InterPro" id="IPR016163">
    <property type="entry name" value="Ald_DH_C"/>
</dbReference>
<feature type="domain" description="Aldehyde dehydrogenase" evidence="7">
    <location>
        <begin position="21"/>
        <end position="481"/>
    </location>
</feature>
<comment type="catalytic activity">
    <reaction evidence="6">
        <text>succinate semialdehyde + NADP(+) + H2O = succinate + NADPH + 2 H(+)</text>
        <dbReference type="Rhea" id="RHEA:13213"/>
        <dbReference type="ChEBI" id="CHEBI:15377"/>
        <dbReference type="ChEBI" id="CHEBI:15378"/>
        <dbReference type="ChEBI" id="CHEBI:30031"/>
        <dbReference type="ChEBI" id="CHEBI:57706"/>
        <dbReference type="ChEBI" id="CHEBI:57783"/>
        <dbReference type="ChEBI" id="CHEBI:58349"/>
        <dbReference type="EC" id="1.2.1.16"/>
    </reaction>
</comment>
<dbReference type="InterPro" id="IPR016161">
    <property type="entry name" value="Ald_DH/histidinol_DH"/>
</dbReference>
<feature type="active site" evidence="4">
    <location>
        <position position="258"/>
    </location>
</feature>
<comment type="pathway">
    <text evidence="1 6">Amino-acid degradation; 4-aminobutanoate degradation.</text>
</comment>
<reference evidence="8 9" key="1">
    <citation type="submission" date="2024-05" db="EMBL/GenBank/DDBJ databases">
        <title>Long read based assembly of the Candida bracarensis genome reveals expanded adhesin content.</title>
        <authorList>
            <person name="Marcet-Houben M."/>
            <person name="Ksiezopolska E."/>
            <person name="Gabaldon T."/>
        </authorList>
    </citation>
    <scope>NUCLEOTIDE SEQUENCE [LARGE SCALE GENOMIC DNA]</scope>
    <source>
        <strain evidence="8 9">CBM6</strain>
    </source>
</reference>
<sequence>MRPDLRNKELIRDQGYINGNWVKDAKEFFEVDDPATGEIIAKLPEHDIAVIDSAIDAAYDAFNKYKNVLPRQRATWLRNLYNLMMENAEDLAKIITWENGKSLVDARGEIKYAASYFEWYAEEAPRIYGATIQPGIPNNRVFTTRQPVGVCGIICPWNFPSAMITRKVGAALAAGCTVVVKPDSHTPLSALAMAVLAEQAGFPKGVFNVVLSHHNTPKLGKRLCDHPKVKKITFTGSTGVGKILMDQSSSTLKKCSFELGGNAPFIVFEDADIDLAVDQAIASKFRGLGQTCVCTNRFYVHSSVIDDFTEKLVQKVKEFKIGDGLKDGITHGCLTSTKQADKVTQHTEDAIKNGAEVALKGGPMPELGKNFYSPVVLKNVSQSAMVSKEETFGPLCPIFSFETLEEVVGYANDTELGLASYVFSKNVNTLITVSEAIEAGMVSCNTGLFSDSAVPFGGVKESGFGREGSLYGIEDYTVVKSMIIGNLPDKL</sequence>
<protein>
    <recommendedName>
        <fullName evidence="6">Succinate-semialdehyde dehydrogenase</fullName>
        <ecNumber evidence="6">1.2.1.16</ecNumber>
    </recommendedName>
</protein>
<evidence type="ECO:0000256" key="4">
    <source>
        <dbReference type="PROSITE-ProRule" id="PRU10007"/>
    </source>
</evidence>
<dbReference type="EMBL" id="JBEVYD010000009">
    <property type="protein sequence ID" value="KAL3230622.1"/>
    <property type="molecule type" value="Genomic_DNA"/>
</dbReference>
<dbReference type="EC" id="1.2.1.16" evidence="6"/>
<evidence type="ECO:0000256" key="5">
    <source>
        <dbReference type="RuleBase" id="RU003345"/>
    </source>
</evidence>
<evidence type="ECO:0000259" key="7">
    <source>
        <dbReference type="Pfam" id="PF00171"/>
    </source>
</evidence>
<dbReference type="Gene3D" id="3.40.309.10">
    <property type="entry name" value="Aldehyde Dehydrogenase, Chain A, domain 2"/>
    <property type="match status" value="1"/>
</dbReference>
<dbReference type="PROSITE" id="PS00687">
    <property type="entry name" value="ALDEHYDE_DEHYDR_GLU"/>
    <property type="match status" value="1"/>
</dbReference>
<comment type="catalytic activity">
    <reaction evidence="6">
        <text>succinate semialdehyde + NAD(+) + H2O = succinate + NADH + 2 H(+)</text>
        <dbReference type="Rhea" id="RHEA:13217"/>
        <dbReference type="ChEBI" id="CHEBI:15377"/>
        <dbReference type="ChEBI" id="CHEBI:15378"/>
        <dbReference type="ChEBI" id="CHEBI:30031"/>
        <dbReference type="ChEBI" id="CHEBI:57540"/>
        <dbReference type="ChEBI" id="CHEBI:57706"/>
        <dbReference type="ChEBI" id="CHEBI:57945"/>
        <dbReference type="EC" id="1.2.1.16"/>
    </reaction>
</comment>
<gene>
    <name evidence="8" type="ORF">RNJ44_01071</name>
</gene>